<dbReference type="Proteomes" id="UP000002572">
    <property type="component" value="Chromosome"/>
</dbReference>
<evidence type="ECO:0000313" key="1">
    <source>
        <dbReference type="EMBL" id="ADU66172.1"/>
    </source>
</evidence>
<dbReference type="InterPro" id="IPR024524">
    <property type="entry name" value="DUF3800"/>
</dbReference>
<dbReference type="EMBL" id="CP002432">
    <property type="protein sequence ID" value="ADU66172.1"/>
    <property type="molecule type" value="Genomic_DNA"/>
</dbReference>
<dbReference type="Pfam" id="PF12686">
    <property type="entry name" value="DUF3800"/>
    <property type="match status" value="1"/>
</dbReference>
<dbReference type="InParanoid" id="E6W6S9"/>
<evidence type="ECO:0000313" key="2">
    <source>
        <dbReference type="Proteomes" id="UP000002572"/>
    </source>
</evidence>
<name>E6W6S9_DESIS</name>
<dbReference type="HOGENOM" id="CLU_076308_0_0_0"/>
<keyword evidence="2" id="KW-1185">Reference proteome</keyword>
<evidence type="ECO:0008006" key="3">
    <source>
        <dbReference type="Google" id="ProtNLM"/>
    </source>
</evidence>
<sequence>MYAHCADIIRGRGVREITSRSTSEARHSWSSFRVSGVKMLYIAYLDEFGHIGPYISATDPKHKTHPVFGLGGLVLPYNQVRDFSTYFFKLKNNLLNFELQKSKKHPAKWEKKGSQLYTVKNVEKYHELRAATYRLFNAVRDRGGFLIYVGIEKKRRVEGHDAKKLYHSVLREAIKRLDQEAEQREAQFMLILDQQEENVLRGEIVETASIAMYGVEPRYRLIEPPVQVESHLYQTVQCADWLCGIFGRLIHYEFEPTVRPGYKIFLDYFNDRINQVALRSSIRSLPRPASSQDFSRLQARFNHCQK</sequence>
<accession>E6W6S9</accession>
<gene>
    <name evidence="1" type="ordered locus">Selin_1438</name>
</gene>
<protein>
    <recommendedName>
        <fullName evidence="3">DUF3800 domain-containing protein</fullName>
    </recommendedName>
</protein>
<organism evidence="1 2">
    <name type="scientific">Desulfurispirillum indicum (strain ATCC BAA-1389 / DSM 22839 / S5)</name>
    <dbReference type="NCBI Taxonomy" id="653733"/>
    <lineage>
        <taxon>Bacteria</taxon>
        <taxon>Pseudomonadati</taxon>
        <taxon>Chrysiogenota</taxon>
        <taxon>Chrysiogenia</taxon>
        <taxon>Chrysiogenales</taxon>
        <taxon>Chrysiogenaceae</taxon>
        <taxon>Desulfurispirillum</taxon>
    </lineage>
</organism>
<dbReference type="KEGG" id="din:Selin_1438"/>
<proteinExistence type="predicted"/>
<reference evidence="1 2" key="1">
    <citation type="submission" date="2010-12" db="EMBL/GenBank/DDBJ databases">
        <title>Complete sequence of Desulfurispirillum indicum S5.</title>
        <authorList>
            <consortium name="US DOE Joint Genome Institute"/>
            <person name="Lucas S."/>
            <person name="Copeland A."/>
            <person name="Lapidus A."/>
            <person name="Cheng J.-F."/>
            <person name="Goodwin L."/>
            <person name="Pitluck S."/>
            <person name="Chertkov O."/>
            <person name="Held B."/>
            <person name="Detter J.C."/>
            <person name="Han C."/>
            <person name="Tapia R."/>
            <person name="Land M."/>
            <person name="Hauser L."/>
            <person name="Kyrpides N."/>
            <person name="Ivanova N."/>
            <person name="Mikhailova N."/>
            <person name="Haggblom M."/>
            <person name="Rauschenbach I."/>
            <person name="Bini E."/>
            <person name="Woyke T."/>
        </authorList>
    </citation>
    <scope>NUCLEOTIDE SEQUENCE [LARGE SCALE GENOMIC DNA]</scope>
    <source>
        <strain evidence="2">ATCC BAA-1389 / DSM 22839 / S5</strain>
    </source>
</reference>
<dbReference type="AlphaFoldDB" id="E6W6S9"/>
<dbReference type="eggNOG" id="ENOG502ZEDF">
    <property type="taxonomic scope" value="Bacteria"/>
</dbReference>